<evidence type="ECO:0000256" key="5">
    <source>
        <dbReference type="ARBA" id="ARBA00022801"/>
    </source>
</evidence>
<evidence type="ECO:0000256" key="4">
    <source>
        <dbReference type="ARBA" id="ARBA00022729"/>
    </source>
</evidence>
<dbReference type="CDD" id="cd01837">
    <property type="entry name" value="SGNH_plant_lipase_like"/>
    <property type="match status" value="1"/>
</dbReference>
<evidence type="ECO:0000313" key="9">
    <source>
        <dbReference type="Proteomes" id="UP001367508"/>
    </source>
</evidence>
<keyword evidence="3" id="KW-0964">Secreted</keyword>
<sequence>MTHTAFGFSLDFLLKEMANETKKWLILSFLFLVTSCMQYCVHGESHVPCSFAFGDSFTDVGNNNNLPTRSKSNYFPYGIDFPQGPTGRYTNDQTSFDILTVKYLEFANRLPPYYNINGSDIQKGVVYASGGCGILDTTGYRTYGFCINFRTQVLNHKSIVSRIVFEMGSRDKAAEYLNKCLYYTYIGSNDYVNNYFLNNSATSLLYNPMQYAKLLKARYYEQLKELHGVGARLFAILGLFPLGCSVDYISNGSCNETVNAAVANFNAEVKDLVDQCNNNMTLPGAKCIYVNLSAFFPTPTNPSGFKNITGPCCQVDPVLGFCIRNSTPCPNRTEYVYYDTIHPTNRTNEIIAMNAYNSSNPNYTYPTDIKGLIQKA</sequence>
<dbReference type="PANTHER" id="PTHR45650:SF75">
    <property type="entry name" value="GDSL-LIKE LIPASE_ACYLHYDROLASE"/>
    <property type="match status" value="1"/>
</dbReference>
<dbReference type="Proteomes" id="UP001367508">
    <property type="component" value="Unassembled WGS sequence"/>
</dbReference>
<protein>
    <submittedName>
        <fullName evidence="8">Uncharacterized protein</fullName>
    </submittedName>
</protein>
<dbReference type="PANTHER" id="PTHR45650">
    <property type="entry name" value="GDSL-LIKE LIPASE/ACYLHYDROLASE-RELATED"/>
    <property type="match status" value="1"/>
</dbReference>
<organism evidence="8 9">
    <name type="scientific">Canavalia gladiata</name>
    <name type="common">Sword bean</name>
    <name type="synonym">Dolichos gladiatus</name>
    <dbReference type="NCBI Taxonomy" id="3824"/>
    <lineage>
        <taxon>Eukaryota</taxon>
        <taxon>Viridiplantae</taxon>
        <taxon>Streptophyta</taxon>
        <taxon>Embryophyta</taxon>
        <taxon>Tracheophyta</taxon>
        <taxon>Spermatophyta</taxon>
        <taxon>Magnoliopsida</taxon>
        <taxon>eudicotyledons</taxon>
        <taxon>Gunneridae</taxon>
        <taxon>Pentapetalae</taxon>
        <taxon>rosids</taxon>
        <taxon>fabids</taxon>
        <taxon>Fabales</taxon>
        <taxon>Fabaceae</taxon>
        <taxon>Papilionoideae</taxon>
        <taxon>50 kb inversion clade</taxon>
        <taxon>NPAAA clade</taxon>
        <taxon>indigoferoid/millettioid clade</taxon>
        <taxon>Phaseoleae</taxon>
        <taxon>Canavalia</taxon>
    </lineage>
</organism>
<dbReference type="InterPro" id="IPR036514">
    <property type="entry name" value="SGNH_hydro_sf"/>
</dbReference>
<dbReference type="GO" id="GO:0005576">
    <property type="term" value="C:extracellular region"/>
    <property type="evidence" value="ECO:0007669"/>
    <property type="project" value="UniProtKB-SubCell"/>
</dbReference>
<evidence type="ECO:0000256" key="7">
    <source>
        <dbReference type="ARBA" id="ARBA00023098"/>
    </source>
</evidence>
<dbReference type="InterPro" id="IPR051238">
    <property type="entry name" value="GDSL_esterase/lipase"/>
</dbReference>
<gene>
    <name evidence="8" type="ORF">VNO77_34087</name>
</gene>
<dbReference type="AlphaFoldDB" id="A0AAN9KFM1"/>
<proteinExistence type="inferred from homology"/>
<name>A0AAN9KFM1_CANGL</name>
<comment type="subcellular location">
    <subcellularLocation>
        <location evidence="1">Secreted</location>
    </subcellularLocation>
</comment>
<evidence type="ECO:0000256" key="1">
    <source>
        <dbReference type="ARBA" id="ARBA00004613"/>
    </source>
</evidence>
<keyword evidence="4" id="KW-0732">Signal</keyword>
<evidence type="ECO:0000256" key="3">
    <source>
        <dbReference type="ARBA" id="ARBA00022525"/>
    </source>
</evidence>
<dbReference type="Gene3D" id="3.40.50.1110">
    <property type="entry name" value="SGNH hydrolase"/>
    <property type="match status" value="1"/>
</dbReference>
<evidence type="ECO:0000256" key="6">
    <source>
        <dbReference type="ARBA" id="ARBA00022963"/>
    </source>
</evidence>
<dbReference type="InterPro" id="IPR035669">
    <property type="entry name" value="SGNH_plant_lipase-like"/>
</dbReference>
<dbReference type="Pfam" id="PF00657">
    <property type="entry name" value="Lipase_GDSL"/>
    <property type="match status" value="1"/>
</dbReference>
<dbReference type="GO" id="GO:0016042">
    <property type="term" value="P:lipid catabolic process"/>
    <property type="evidence" value="ECO:0007669"/>
    <property type="project" value="UniProtKB-KW"/>
</dbReference>
<keyword evidence="5" id="KW-0378">Hydrolase</keyword>
<keyword evidence="6" id="KW-0442">Lipid degradation</keyword>
<reference evidence="8 9" key="1">
    <citation type="submission" date="2024-01" db="EMBL/GenBank/DDBJ databases">
        <title>The genomes of 5 underutilized Papilionoideae crops provide insights into root nodulation and disease resistanc.</title>
        <authorList>
            <person name="Jiang F."/>
        </authorList>
    </citation>
    <scope>NUCLEOTIDE SEQUENCE [LARGE SCALE GENOMIC DNA]</scope>
    <source>
        <strain evidence="8">LVBAO_FW01</strain>
        <tissue evidence="8">Leaves</tissue>
    </source>
</reference>
<dbReference type="EMBL" id="JAYMYQ010000008">
    <property type="protein sequence ID" value="KAK7315536.1"/>
    <property type="molecule type" value="Genomic_DNA"/>
</dbReference>
<comment type="similarity">
    <text evidence="2">Belongs to the 'GDSL' lipolytic enzyme family.</text>
</comment>
<keyword evidence="7" id="KW-0443">Lipid metabolism</keyword>
<evidence type="ECO:0000256" key="2">
    <source>
        <dbReference type="ARBA" id="ARBA00008668"/>
    </source>
</evidence>
<accession>A0AAN9KFM1</accession>
<dbReference type="InterPro" id="IPR001087">
    <property type="entry name" value="GDSL"/>
</dbReference>
<dbReference type="GO" id="GO:0016788">
    <property type="term" value="F:hydrolase activity, acting on ester bonds"/>
    <property type="evidence" value="ECO:0007669"/>
    <property type="project" value="InterPro"/>
</dbReference>
<evidence type="ECO:0000313" key="8">
    <source>
        <dbReference type="EMBL" id="KAK7315536.1"/>
    </source>
</evidence>
<comment type="caution">
    <text evidence="8">The sequence shown here is derived from an EMBL/GenBank/DDBJ whole genome shotgun (WGS) entry which is preliminary data.</text>
</comment>
<keyword evidence="9" id="KW-1185">Reference proteome</keyword>